<dbReference type="InterPro" id="IPR030395">
    <property type="entry name" value="GP_PDE_dom"/>
</dbReference>
<feature type="domain" description="GP-PDE" evidence="1">
    <location>
        <begin position="48"/>
        <end position="281"/>
    </location>
</feature>
<dbReference type="Gene3D" id="3.20.20.190">
    <property type="entry name" value="Phosphatidylinositol (PI) phosphodiesterase"/>
    <property type="match status" value="1"/>
</dbReference>
<evidence type="ECO:0000313" key="3">
    <source>
        <dbReference type="Proteomes" id="UP001079672"/>
    </source>
</evidence>
<comment type="caution">
    <text evidence="2">The sequence shown here is derived from an EMBL/GenBank/DDBJ whole genome shotgun (WGS) entry which is preliminary data.</text>
</comment>
<dbReference type="PROSITE" id="PS51704">
    <property type="entry name" value="GP_PDE"/>
    <property type="match status" value="1"/>
</dbReference>
<dbReference type="Pfam" id="PF03009">
    <property type="entry name" value="GDPD"/>
    <property type="match status" value="1"/>
</dbReference>
<gene>
    <name evidence="2" type="ORF">O1433_13295</name>
</gene>
<dbReference type="GO" id="GO:0006629">
    <property type="term" value="P:lipid metabolic process"/>
    <property type="evidence" value="ECO:0007669"/>
    <property type="project" value="InterPro"/>
</dbReference>
<proteinExistence type="predicted"/>
<dbReference type="PANTHER" id="PTHR46211">
    <property type="entry name" value="GLYCEROPHOSPHORYL DIESTER PHOSPHODIESTERASE"/>
    <property type="match status" value="1"/>
</dbReference>
<evidence type="ECO:0000259" key="1">
    <source>
        <dbReference type="PROSITE" id="PS51704"/>
    </source>
</evidence>
<dbReference type="CDD" id="cd08566">
    <property type="entry name" value="GDPD_AtGDE_like"/>
    <property type="match status" value="1"/>
</dbReference>
<dbReference type="GO" id="GO:0008081">
    <property type="term" value="F:phosphoric diester hydrolase activity"/>
    <property type="evidence" value="ECO:0007669"/>
    <property type="project" value="InterPro"/>
</dbReference>
<dbReference type="RefSeq" id="WP_005822372.1">
    <property type="nucleotide sequence ID" value="NZ_CP036546.1"/>
</dbReference>
<organism evidence="2 3">
    <name type="scientific">Bacteroides fragilis</name>
    <dbReference type="NCBI Taxonomy" id="817"/>
    <lineage>
        <taxon>Bacteria</taxon>
        <taxon>Pseudomonadati</taxon>
        <taxon>Bacteroidota</taxon>
        <taxon>Bacteroidia</taxon>
        <taxon>Bacteroidales</taxon>
        <taxon>Bacteroidaceae</taxon>
        <taxon>Bacteroides</taxon>
    </lineage>
</organism>
<reference evidence="2" key="1">
    <citation type="submission" date="2022-12" db="EMBL/GenBank/DDBJ databases">
        <title>Development of a Multilocus Sequence Typing Scheme for Bacteroides fragilis Based on Whole Genome Sequencing Data and Clinical Application.</title>
        <authorList>
            <person name="Nielsen F.D."/>
            <person name="Justesen U.S."/>
        </authorList>
    </citation>
    <scope>NUCLEOTIDE SEQUENCE</scope>
    <source>
        <strain evidence="2">BF_AM_ODE_DK_2015_4</strain>
    </source>
</reference>
<dbReference type="SUPFAM" id="SSF51695">
    <property type="entry name" value="PLC-like phosphodiesterases"/>
    <property type="match status" value="1"/>
</dbReference>
<dbReference type="InterPro" id="IPR017946">
    <property type="entry name" value="PLC-like_Pdiesterase_TIM-brl"/>
</dbReference>
<protein>
    <submittedName>
        <fullName evidence="2">Glycerophosphodiester phosphodiesterase family protein</fullName>
    </submittedName>
</protein>
<dbReference type="Proteomes" id="UP001079672">
    <property type="component" value="Unassembled WGS sequence"/>
</dbReference>
<sequence>MYLCHHYNETWKDIIKVKNKFSKIFSIAVYTSFALSVGACKSDPVRLPELSGHRGADCIAPENTLASADSCIKYKIDFMECDVCISKDSVFYLLHDSTLDRTTNGTGPIAGWLSADIDTLDAGSWFGEEFKGQRVPRLEVLLRKAKQNGLKLTLDYRSGDFGQLLSLVRREGMLENCTFTFWSDKQAKAFREAAPEVRTLQAYVGGGAELDKVIAEINPNIAVIRIDSLDEHLVERCHKKGLRVLALALGTDNVEESDRKAIELGVDVLATDRPELFVKKYRPEHTWKE</sequence>
<accession>A0A9Q4JHU2</accession>
<dbReference type="PANTHER" id="PTHR46211:SF14">
    <property type="entry name" value="GLYCEROPHOSPHODIESTER PHOSPHODIESTERASE"/>
    <property type="match status" value="1"/>
</dbReference>
<evidence type="ECO:0000313" key="2">
    <source>
        <dbReference type="EMBL" id="MCZ2688472.1"/>
    </source>
</evidence>
<name>A0A9Q4JHU2_BACFG</name>
<dbReference type="EMBL" id="JAPTZU010000007">
    <property type="protein sequence ID" value="MCZ2688472.1"/>
    <property type="molecule type" value="Genomic_DNA"/>
</dbReference>
<dbReference type="AlphaFoldDB" id="A0A9Q4JHU2"/>